<dbReference type="PANTHER" id="PTHR37544:SF1">
    <property type="entry name" value="PHOSPHORIBOSYLAMINOIMIDAZOLE-SUCCINOCARBOXAMIDE SYNTHASE"/>
    <property type="match status" value="1"/>
</dbReference>
<sequence length="1311" mass="143228">MSAVNNFTIRRKPVGKGNAVLEADPTVAVSVSTHKPQIVDDMTPATATGRPRSTEHNGNPDNLHGWIPRSREGRPITVHSSSRPTTSSTSDSLIPEEDGQVDDGHPRKDVAEKQQHEGHVSFYFSRLFLVGIATIFVLMIVALELLNLFSKRNKGIAPVDERNHYLWTYGPTFVLTLFVALWGQLEHRTKHLMPWMAMSNGPVDAPQGLLLDYITPITISSLFKSAKRKHFLVTLGILGSLDLRALVVVSTGLLSVEQQTMAADATITVLDQFNLSRNLRMFAVDAGVTIWGVHHKGVAYPPGTTEKVAAQSFLVSGYEGKYTASAPVAVFEADFESCYEFSWAFPQGNLSKLSLEKVASEPERAVFDSYCELNGGGSILPVLKEGPNFFVRTNTVDKCVVEERNEDSSRVYASIIYNMTSSLVGATTMFCKPKYTLTRRNVTIASNSGRAGRIIAVDDEILEHMPLGGTPAVDITNFVVTSISSATQLLSRKQGVPFSTTTLWWSVMNFTDPQPTRADLGDVSRFPDLFRRVFKTVAAISVKERRIDSISETVPGGLRHESNRLVVEEVSLRVMQSLLTLLAVISLAFCFFPLTSLPTRSGFMLTLASILNHSPQLLRVLENTGKMDKLWFRRRLSNFRFYLLPGNSATQVTIGVQPKKARLATPSSKAEDATPEEQWWKPMATGIPYKSFLIAITVAVVVTLEVLLQQSIKHGGLATVSTDGYTKYSWLFVPALITGGLALAFNTVDTTNRLLHPFQQLRAAKGPNLLAMRYDPLGKVTMTATAHALRNRYLALAAGMLTSLLGPLLTIAASGLFSPSLVPGSQRVEVRLTGWFDVSTASLNDSMYLGSTNTDSVLSQAILFNNASYMKGTYETFVFPQIELPAHLAPSAGGNNASTNGSSGTSSLAVRLPAVRGQLNCTKYASFRGQQYYNRKDPLRHAYMVPIDPPPNCVAPSQPKKITDGRDRSKLFLTGRKARYPDDGFFAWQAERWWSRPVDGVEVMRLLDHWSPFDVCMDGRQHIFFTFGHHTDPTTNEVHVLHCMPYLESVTVDAKFSLPDLESPQDAADAPVAVEETARTWDSGPGGDNSVMFPDLVHVSLGSDRPPSVDEFFQALTTGKDAVPLAELANVEAVDETMAKMNRLYQILVAQSVSEHFRSGVPGDGTVPNGFLPVVDGAIIDGSRVRLLQSPISTRILEGLLLTMLACSLMVFALAGPAGILPKNPGSIASRMSLLANSTLLDHMDTADDFGTSRSCIKGKDGVTVVETEADGQEFFGEDTLSLGWWHSADGGSSGSSRYGIDIGLADSSPR</sequence>
<dbReference type="InterPro" id="IPR021840">
    <property type="entry name" value="DUF3433"/>
</dbReference>
<dbReference type="Pfam" id="PF11915">
    <property type="entry name" value="DUF3433"/>
    <property type="match status" value="2"/>
</dbReference>
<feature type="compositionally biased region" description="Basic and acidic residues" evidence="1">
    <location>
        <begin position="102"/>
        <end position="112"/>
    </location>
</feature>
<keyword evidence="4" id="KW-1185">Reference proteome</keyword>
<organism evidence="3 4">
    <name type="scientific">Colletotrichum tabaci</name>
    <dbReference type="NCBI Taxonomy" id="1209068"/>
    <lineage>
        <taxon>Eukaryota</taxon>
        <taxon>Fungi</taxon>
        <taxon>Dikarya</taxon>
        <taxon>Ascomycota</taxon>
        <taxon>Pezizomycotina</taxon>
        <taxon>Sordariomycetes</taxon>
        <taxon>Hypocreomycetidae</taxon>
        <taxon>Glomerellales</taxon>
        <taxon>Glomerellaceae</taxon>
        <taxon>Colletotrichum</taxon>
        <taxon>Colletotrichum destructivum species complex</taxon>
    </lineage>
</organism>
<keyword evidence="2" id="KW-0472">Membrane</keyword>
<name>A0AAV9SYV7_9PEZI</name>
<evidence type="ECO:0000313" key="3">
    <source>
        <dbReference type="EMBL" id="KAK6209759.1"/>
    </source>
</evidence>
<keyword evidence="2" id="KW-1133">Transmembrane helix</keyword>
<dbReference type="Proteomes" id="UP001327957">
    <property type="component" value="Unassembled WGS sequence"/>
</dbReference>
<feature type="transmembrane region" description="Helical" evidence="2">
    <location>
        <begin position="166"/>
        <end position="185"/>
    </location>
</feature>
<keyword evidence="2" id="KW-0812">Transmembrane</keyword>
<feature type="transmembrane region" description="Helical" evidence="2">
    <location>
        <begin position="793"/>
        <end position="817"/>
    </location>
</feature>
<feature type="region of interest" description="Disordered" evidence="1">
    <location>
        <begin position="32"/>
        <end position="112"/>
    </location>
</feature>
<proteinExistence type="predicted"/>
<reference evidence="3 4" key="1">
    <citation type="submission" date="2023-04" db="EMBL/GenBank/DDBJ databases">
        <title>Colletotrichum tabacum stain YC1 causing leaf anthracnose on Nicotiana tabacum(L.) cv.</title>
        <authorList>
            <person name="Ji Z."/>
            <person name="Wang M."/>
            <person name="Zhang J."/>
            <person name="Wang N."/>
            <person name="Zhou Z."/>
        </authorList>
    </citation>
    <scope>NUCLEOTIDE SEQUENCE [LARGE SCALE GENOMIC DNA]</scope>
    <source>
        <strain evidence="3 4">YC1</strain>
    </source>
</reference>
<evidence type="ECO:0000313" key="4">
    <source>
        <dbReference type="Proteomes" id="UP001327957"/>
    </source>
</evidence>
<evidence type="ECO:0000256" key="1">
    <source>
        <dbReference type="SAM" id="MobiDB-lite"/>
    </source>
</evidence>
<protein>
    <submittedName>
        <fullName evidence="3">Uncharacterized protein</fullName>
    </submittedName>
</protein>
<feature type="transmembrane region" description="Helical" evidence="2">
    <location>
        <begin position="123"/>
        <end position="146"/>
    </location>
</feature>
<feature type="transmembrane region" description="Helical" evidence="2">
    <location>
        <begin position="574"/>
        <end position="594"/>
    </location>
</feature>
<dbReference type="EMBL" id="JASAOK010000047">
    <property type="protein sequence ID" value="KAK6209759.1"/>
    <property type="molecule type" value="Genomic_DNA"/>
</dbReference>
<feature type="transmembrane region" description="Helical" evidence="2">
    <location>
        <begin position="1199"/>
        <end position="1221"/>
    </location>
</feature>
<feature type="compositionally biased region" description="Low complexity" evidence="1">
    <location>
        <begin position="80"/>
        <end position="92"/>
    </location>
</feature>
<evidence type="ECO:0000256" key="2">
    <source>
        <dbReference type="SAM" id="Phobius"/>
    </source>
</evidence>
<feature type="transmembrane region" description="Helical" evidence="2">
    <location>
        <begin position="728"/>
        <end position="748"/>
    </location>
</feature>
<gene>
    <name evidence="3" type="ORF">QIS74_11343</name>
</gene>
<comment type="caution">
    <text evidence="3">The sequence shown here is derived from an EMBL/GenBank/DDBJ whole genome shotgun (WGS) entry which is preliminary data.</text>
</comment>
<dbReference type="PANTHER" id="PTHR37544">
    <property type="entry name" value="SPRAY-RELATED"/>
    <property type="match status" value="1"/>
</dbReference>
<feature type="transmembrane region" description="Helical" evidence="2">
    <location>
        <begin position="691"/>
        <end position="708"/>
    </location>
</feature>
<accession>A0AAV9SYV7</accession>